<sequence>YGNLDQSRSAWYYLREAIGLAQSLGVDDASSYVGLDAETQQRRRRLFWLLFITERAYALQHRRQVILRPSMELPKVFESQDPKLIYGFVTLTKVFKTIDNEFISAWRQPPAGGARGSGQPCESMTKLLNQEDVIGSLSLSEIDETQRLDVLVTQQWLRVLVCQMQVRQFLPHVHADAMDSAASHYDNRRIHEQYVLDISKNLLGIISKANPVSLEAHGIGMEQKISDAANCLCDFLTGLGVNDLNDTGFFCVPDLLHNFMMFLSGFRGRESQYLEPLAQKATTVLAARIRPSFPLMIMDEADEAPLEIEN</sequence>
<evidence type="ECO:0000313" key="9">
    <source>
        <dbReference type="EMBL" id="PNY29703.1"/>
    </source>
</evidence>
<dbReference type="EMBL" id="NRSZ01000071">
    <property type="protein sequence ID" value="PNY29703.1"/>
    <property type="molecule type" value="Genomic_DNA"/>
</dbReference>
<dbReference type="GO" id="GO:0006351">
    <property type="term" value="P:DNA-templated transcription"/>
    <property type="evidence" value="ECO:0007669"/>
    <property type="project" value="InterPro"/>
</dbReference>
<evidence type="ECO:0000256" key="2">
    <source>
        <dbReference type="ARBA" id="ARBA00022723"/>
    </source>
</evidence>
<dbReference type="STRING" id="45235.A0A2K3QQ80"/>
<evidence type="ECO:0000256" key="4">
    <source>
        <dbReference type="ARBA" id="ARBA00023015"/>
    </source>
</evidence>
<protein>
    <submittedName>
        <fullName evidence="9">Sucrose utilization protein SUC1</fullName>
    </submittedName>
</protein>
<dbReference type="AlphaFoldDB" id="A0A2K3QQ80"/>
<evidence type="ECO:0000313" key="10">
    <source>
        <dbReference type="Proteomes" id="UP000236621"/>
    </source>
</evidence>
<dbReference type="GO" id="GO:0008270">
    <property type="term" value="F:zinc ion binding"/>
    <property type="evidence" value="ECO:0007669"/>
    <property type="project" value="InterPro"/>
</dbReference>
<keyword evidence="5" id="KW-0238">DNA-binding</keyword>
<keyword evidence="6" id="KW-0804">Transcription</keyword>
<feature type="domain" description="Xylanolytic transcriptional activator regulatory" evidence="8">
    <location>
        <begin position="10"/>
        <end position="82"/>
    </location>
</feature>
<comment type="subcellular location">
    <subcellularLocation>
        <location evidence="1">Nucleus</location>
    </subcellularLocation>
</comment>
<dbReference type="GO" id="GO:0005634">
    <property type="term" value="C:nucleus"/>
    <property type="evidence" value="ECO:0007669"/>
    <property type="project" value="UniProtKB-SubCell"/>
</dbReference>
<dbReference type="InterPro" id="IPR007219">
    <property type="entry name" value="XnlR_reg_dom"/>
</dbReference>
<dbReference type="GO" id="GO:0003677">
    <property type="term" value="F:DNA binding"/>
    <property type="evidence" value="ECO:0007669"/>
    <property type="project" value="UniProtKB-KW"/>
</dbReference>
<dbReference type="SMART" id="SM00906">
    <property type="entry name" value="Fungal_trans"/>
    <property type="match status" value="1"/>
</dbReference>
<keyword evidence="7" id="KW-0539">Nucleus</keyword>
<name>A0A2K3QQ80_9HYPO</name>
<dbReference type="CDD" id="cd12148">
    <property type="entry name" value="fungal_TF_MHR"/>
    <property type="match status" value="1"/>
</dbReference>
<dbReference type="Proteomes" id="UP000236621">
    <property type="component" value="Unassembled WGS sequence"/>
</dbReference>
<keyword evidence="10" id="KW-1185">Reference proteome</keyword>
<evidence type="ECO:0000256" key="5">
    <source>
        <dbReference type="ARBA" id="ARBA00023125"/>
    </source>
</evidence>
<organism evidence="9 10">
    <name type="scientific">Tolypocladium capitatum</name>
    <dbReference type="NCBI Taxonomy" id="45235"/>
    <lineage>
        <taxon>Eukaryota</taxon>
        <taxon>Fungi</taxon>
        <taxon>Dikarya</taxon>
        <taxon>Ascomycota</taxon>
        <taxon>Pezizomycotina</taxon>
        <taxon>Sordariomycetes</taxon>
        <taxon>Hypocreomycetidae</taxon>
        <taxon>Hypocreales</taxon>
        <taxon>Ophiocordycipitaceae</taxon>
        <taxon>Tolypocladium</taxon>
    </lineage>
</organism>
<proteinExistence type="predicted"/>
<evidence type="ECO:0000256" key="7">
    <source>
        <dbReference type="ARBA" id="ARBA00023242"/>
    </source>
</evidence>
<dbReference type="Pfam" id="PF04082">
    <property type="entry name" value="Fungal_trans"/>
    <property type="match status" value="1"/>
</dbReference>
<dbReference type="InterPro" id="IPR050797">
    <property type="entry name" value="Carb_Metab_Trans_Reg"/>
</dbReference>
<evidence type="ECO:0000256" key="6">
    <source>
        <dbReference type="ARBA" id="ARBA00023163"/>
    </source>
</evidence>
<evidence type="ECO:0000259" key="8">
    <source>
        <dbReference type="SMART" id="SM00906"/>
    </source>
</evidence>
<keyword evidence="4" id="KW-0805">Transcription regulation</keyword>
<feature type="non-terminal residue" evidence="9">
    <location>
        <position position="1"/>
    </location>
</feature>
<accession>A0A2K3QQ80</accession>
<evidence type="ECO:0000256" key="3">
    <source>
        <dbReference type="ARBA" id="ARBA00022833"/>
    </source>
</evidence>
<dbReference type="OrthoDB" id="4915912at2759"/>
<dbReference type="PANTHER" id="PTHR31668">
    <property type="entry name" value="GLUCOSE TRANSPORT TRANSCRIPTION REGULATOR RGT1-RELATED-RELATED"/>
    <property type="match status" value="1"/>
</dbReference>
<reference evidence="9 10" key="1">
    <citation type="submission" date="2017-08" db="EMBL/GenBank/DDBJ databases">
        <title>Harnessing the power of phylogenomics to disentangle the directionality and signatures of interkingdom host jumping in the parasitic fungal genus Tolypocladium.</title>
        <authorList>
            <person name="Quandt C.A."/>
            <person name="Patterson W."/>
            <person name="Spatafora J.W."/>
        </authorList>
    </citation>
    <scope>NUCLEOTIDE SEQUENCE [LARGE SCALE GENOMIC DNA]</scope>
    <source>
        <strain evidence="9 10">CBS 113982</strain>
    </source>
</reference>
<keyword evidence="2" id="KW-0479">Metal-binding</keyword>
<dbReference type="PANTHER" id="PTHR31668:SF18">
    <property type="entry name" value="MALTOSE FERMENTATION REGULATORY PROTEIN MAL13-RELATED"/>
    <property type="match status" value="1"/>
</dbReference>
<gene>
    <name evidence="9" type="ORF">TCAP_00389</name>
</gene>
<evidence type="ECO:0000256" key="1">
    <source>
        <dbReference type="ARBA" id="ARBA00004123"/>
    </source>
</evidence>
<comment type="caution">
    <text evidence="9">The sequence shown here is derived from an EMBL/GenBank/DDBJ whole genome shotgun (WGS) entry which is preliminary data.</text>
</comment>
<keyword evidence="3" id="KW-0862">Zinc</keyword>